<evidence type="ECO:0000256" key="4">
    <source>
        <dbReference type="ARBA" id="ARBA00022737"/>
    </source>
</evidence>
<keyword evidence="9" id="KW-0812">Transmembrane</keyword>
<reference evidence="12 13" key="1">
    <citation type="journal article" date="2024" name="Nat. Commun.">
        <title>Phylogenomics reveals the evolutionary origins of lichenization in chlorophyte algae.</title>
        <authorList>
            <person name="Puginier C."/>
            <person name="Libourel C."/>
            <person name="Otte J."/>
            <person name="Skaloud P."/>
            <person name="Haon M."/>
            <person name="Grisel S."/>
            <person name="Petersen M."/>
            <person name="Berrin J.G."/>
            <person name="Delaux P.M."/>
            <person name="Dal Grande F."/>
            <person name="Keller J."/>
        </authorList>
    </citation>
    <scope>NUCLEOTIDE SEQUENCE [LARGE SCALE GENOMIC DNA]</scope>
    <source>
        <strain evidence="12 13">SAG 216-7</strain>
    </source>
</reference>
<feature type="domain" description="Protein kinase" evidence="11">
    <location>
        <begin position="762"/>
        <end position="1001"/>
    </location>
</feature>
<evidence type="ECO:0000256" key="6">
    <source>
        <dbReference type="ARBA" id="ARBA00022840"/>
    </source>
</evidence>
<dbReference type="SMART" id="SM00220">
    <property type="entry name" value="S_TKc"/>
    <property type="match status" value="1"/>
</dbReference>
<feature type="region of interest" description="Disordered" evidence="8">
    <location>
        <begin position="648"/>
        <end position="670"/>
    </location>
</feature>
<evidence type="ECO:0000256" key="9">
    <source>
        <dbReference type="SAM" id="Phobius"/>
    </source>
</evidence>
<dbReference type="InterPro" id="IPR017441">
    <property type="entry name" value="Protein_kinase_ATP_BS"/>
</dbReference>
<protein>
    <recommendedName>
        <fullName evidence="11">Protein kinase domain-containing protein</fullName>
    </recommendedName>
</protein>
<dbReference type="InterPro" id="IPR050647">
    <property type="entry name" value="Plant_LRR-RLKs"/>
</dbReference>
<feature type="transmembrane region" description="Helical" evidence="9">
    <location>
        <begin position="566"/>
        <end position="589"/>
    </location>
</feature>
<keyword evidence="3" id="KW-0433">Leucine-rich repeat</keyword>
<dbReference type="PANTHER" id="PTHR48056">
    <property type="entry name" value="LRR RECEPTOR-LIKE SERINE/THREONINE-PROTEIN KINASE-RELATED"/>
    <property type="match status" value="1"/>
</dbReference>
<dbReference type="PROSITE" id="PS00107">
    <property type="entry name" value="PROTEIN_KINASE_ATP"/>
    <property type="match status" value="1"/>
</dbReference>
<feature type="region of interest" description="Disordered" evidence="8">
    <location>
        <begin position="686"/>
        <end position="717"/>
    </location>
</feature>
<keyword evidence="9" id="KW-1133">Transmembrane helix</keyword>
<comment type="caution">
    <text evidence="12">The sequence shown here is derived from an EMBL/GenBank/DDBJ whole genome shotgun (WGS) entry which is preliminary data.</text>
</comment>
<evidence type="ECO:0000256" key="8">
    <source>
        <dbReference type="SAM" id="MobiDB-lite"/>
    </source>
</evidence>
<dbReference type="InterPro" id="IPR000719">
    <property type="entry name" value="Prot_kinase_dom"/>
</dbReference>
<dbReference type="Gene3D" id="3.80.10.10">
    <property type="entry name" value="Ribonuclease Inhibitor"/>
    <property type="match status" value="1"/>
</dbReference>
<evidence type="ECO:0000313" key="12">
    <source>
        <dbReference type="EMBL" id="KAK9907712.1"/>
    </source>
</evidence>
<dbReference type="InterPro" id="IPR011009">
    <property type="entry name" value="Kinase-like_dom_sf"/>
</dbReference>
<dbReference type="Proteomes" id="UP001491310">
    <property type="component" value="Unassembled WGS sequence"/>
</dbReference>
<evidence type="ECO:0000256" key="1">
    <source>
        <dbReference type="ARBA" id="ARBA00004370"/>
    </source>
</evidence>
<dbReference type="SUPFAM" id="SSF56112">
    <property type="entry name" value="Protein kinase-like (PK-like)"/>
    <property type="match status" value="1"/>
</dbReference>
<keyword evidence="13" id="KW-1185">Reference proteome</keyword>
<evidence type="ECO:0000259" key="11">
    <source>
        <dbReference type="PROSITE" id="PS50011"/>
    </source>
</evidence>
<dbReference type="CDD" id="cd13999">
    <property type="entry name" value="STKc_MAP3K-like"/>
    <property type="match status" value="1"/>
</dbReference>
<evidence type="ECO:0000256" key="3">
    <source>
        <dbReference type="ARBA" id="ARBA00022614"/>
    </source>
</evidence>
<gene>
    <name evidence="12" type="ORF">WJX75_008618</name>
</gene>
<keyword evidence="5 7" id="KW-0547">Nucleotide-binding</keyword>
<evidence type="ECO:0000256" key="5">
    <source>
        <dbReference type="ARBA" id="ARBA00022741"/>
    </source>
</evidence>
<dbReference type="SUPFAM" id="SSF52058">
    <property type="entry name" value="L domain-like"/>
    <property type="match status" value="1"/>
</dbReference>
<feature type="compositionally biased region" description="Low complexity" evidence="8">
    <location>
        <begin position="692"/>
        <end position="709"/>
    </location>
</feature>
<dbReference type="Pfam" id="PF08263">
    <property type="entry name" value="LRRNT_2"/>
    <property type="match status" value="1"/>
</dbReference>
<dbReference type="Pfam" id="PF00069">
    <property type="entry name" value="Pkinase"/>
    <property type="match status" value="1"/>
</dbReference>
<sequence length="1039" mass="110273">MILRQAKAVNLLTATLLAICALYEAHGLATNPDRDILLQFRNNIENWPVFKNASALNGWDEKSPVCSWGGVLCSDSQRVTHLYLGCSLCNVKAMGNIHPSLASLDQLQVLRLDRNWFNGSLPTEFAYGFPNLVEMRLDFNSLTGSIPPEWGNAGAFPNLQRAHIGGNQLKGSLPDMQSGAMAMLEVLGMQWNMLQGKIPSSWANLSSLRALWVRPGNYQLCGATPALAPFHLCKEVDTRCDITDNLGNICSLEVPVLPGLLPPPTATATVLEAVLRIEGANIFPFTANSLNIFVSALVDLLPNVTASDIVIGQVVPVIWAGPVNTSSNGRQLATPLPWPVPNLRTTQAPQYTVQNSLLDPVYDPVTVIEGGRRLLGAQPRGGVASEAGGGLPRRLMQGAPVNNVPTMPPGLQGAVFRPRPGFSNVAPAPRTAIPAPVAAMRAAAPDAADPQDSANALPFGADRPYGTPVPGGLLIGADIPMELKTITNGNVSEAEAMMAQVAASQQLVRRLQVGGLAVVHVMLVSCEPLDPSELPVRLRPQIINFTLPVQGYGAPAVSQQHFPQGLIIGIVLVVVGVLLAIFAIATLIVHRWRKQRLHPSASPMSTLATAQSAEALKTQPSSQLEVRLSSNAATSVGTPAQLRTLASDMESSGGQLLGGPSSDRSLSDTGTQMSDATLVARLGNEELPGTPAQVGGAQAAERQAAGAQASTSDREQGLTEWAGSGQQLGSLGKQGSTIELPSLPWSDWEISAEQITICKREDGSDWELGAGAFGKVFKALRGGVQVVAVKVLHDAEVGGVNFTREIAILKGCRHSNIVQFQGACVAGNRTMLVMEYVEGGDLWRALQREGSRVRAWAQQGKRIALDIARGLCFLHAHSIVLFDLKSHNVLLTRDGTAKIADVGLAKVLTQGYVSKLEEVAGTFAWAAPELLMGGRCSDKVDMYSFGVVLWELATCERPQRGQLRDVRVPEEVPEEVAQLINECLSYDPKLRPSAKQIYDRLQASAGPPARPPAPSAIPATPFAAAAASGSAVSAVGGLL</sequence>
<name>A0ABR2YLF1_9CHLO</name>
<proteinExistence type="predicted"/>
<feature type="binding site" evidence="7">
    <location>
        <position position="790"/>
    </location>
    <ligand>
        <name>ATP</name>
        <dbReference type="ChEBI" id="CHEBI:30616"/>
    </ligand>
</feature>
<feature type="chain" id="PRO_5046027472" description="Protein kinase domain-containing protein" evidence="10">
    <location>
        <begin position="28"/>
        <end position="1039"/>
    </location>
</feature>
<feature type="region of interest" description="Disordered" evidence="8">
    <location>
        <begin position="603"/>
        <end position="630"/>
    </location>
</feature>
<keyword evidence="9" id="KW-0472">Membrane</keyword>
<dbReference type="PROSITE" id="PS50011">
    <property type="entry name" value="PROTEIN_KINASE_DOM"/>
    <property type="match status" value="1"/>
</dbReference>
<keyword evidence="6 7" id="KW-0067">ATP-binding</keyword>
<comment type="subcellular location">
    <subcellularLocation>
        <location evidence="2">Cytoplasm</location>
        <location evidence="2">Cytoskeleton</location>
        <location evidence="2">Cilium axoneme</location>
    </subcellularLocation>
    <subcellularLocation>
        <location evidence="1">Membrane</location>
    </subcellularLocation>
</comment>
<dbReference type="Gene3D" id="1.10.510.10">
    <property type="entry name" value="Transferase(Phosphotransferase) domain 1"/>
    <property type="match status" value="1"/>
</dbReference>
<evidence type="ECO:0000256" key="2">
    <source>
        <dbReference type="ARBA" id="ARBA00004430"/>
    </source>
</evidence>
<evidence type="ECO:0000256" key="7">
    <source>
        <dbReference type="PROSITE-ProRule" id="PRU10141"/>
    </source>
</evidence>
<keyword evidence="10" id="KW-0732">Signal</keyword>
<dbReference type="PANTHER" id="PTHR48056:SF81">
    <property type="entry name" value="RECEPTOR PROTEIN-TYROSINE KINASE CEPR1"/>
    <property type="match status" value="1"/>
</dbReference>
<evidence type="ECO:0000256" key="10">
    <source>
        <dbReference type="SAM" id="SignalP"/>
    </source>
</evidence>
<dbReference type="InterPro" id="IPR032675">
    <property type="entry name" value="LRR_dom_sf"/>
</dbReference>
<dbReference type="EMBL" id="JALJOT010000009">
    <property type="protein sequence ID" value="KAK9907712.1"/>
    <property type="molecule type" value="Genomic_DNA"/>
</dbReference>
<feature type="signal peptide" evidence="10">
    <location>
        <begin position="1"/>
        <end position="27"/>
    </location>
</feature>
<evidence type="ECO:0000313" key="13">
    <source>
        <dbReference type="Proteomes" id="UP001491310"/>
    </source>
</evidence>
<accession>A0ABR2YLF1</accession>
<feature type="compositionally biased region" description="Low complexity" evidence="8">
    <location>
        <begin position="651"/>
        <end position="662"/>
    </location>
</feature>
<dbReference type="InterPro" id="IPR013210">
    <property type="entry name" value="LRR_N_plant-typ"/>
</dbReference>
<keyword evidence="4" id="KW-0677">Repeat</keyword>
<organism evidence="12 13">
    <name type="scientific">Coccomyxa subellipsoidea</name>
    <dbReference type="NCBI Taxonomy" id="248742"/>
    <lineage>
        <taxon>Eukaryota</taxon>
        <taxon>Viridiplantae</taxon>
        <taxon>Chlorophyta</taxon>
        <taxon>core chlorophytes</taxon>
        <taxon>Trebouxiophyceae</taxon>
        <taxon>Trebouxiophyceae incertae sedis</taxon>
        <taxon>Coccomyxaceae</taxon>
        <taxon>Coccomyxa</taxon>
    </lineage>
</organism>